<name>A0A843SGG3_9BURK</name>
<sequence length="221" mass="23993">MNAAPAWRRRGWLALIGGVHVLGFICWRSPERLHPSLPLAPQPGITYILPPFVPPPERPKPLPRLAQPVREPVAPRMTLAPVAPQAVPLPVEPRTPQAITQTTPPPDPFALPAAKPSDDLLQRSIKGAAAADRQLRKEAWNPRDKKIANDTTVLADKLGSAYVGREGTTQESITLDDGRVMTKIRMANGSTFCAVKESNGVTGGRDPFRDGIKTKITSCSR</sequence>
<accession>A0A843SGG3</accession>
<organism evidence="1 2">
    <name type="scientific">Rugamonas rivuli</name>
    <dbReference type="NCBI Taxonomy" id="2743358"/>
    <lineage>
        <taxon>Bacteria</taxon>
        <taxon>Pseudomonadati</taxon>
        <taxon>Pseudomonadota</taxon>
        <taxon>Betaproteobacteria</taxon>
        <taxon>Burkholderiales</taxon>
        <taxon>Oxalobacteraceae</taxon>
        <taxon>Telluria group</taxon>
        <taxon>Rugamonas</taxon>
    </lineage>
</organism>
<proteinExistence type="predicted"/>
<reference evidence="1 2" key="1">
    <citation type="submission" date="2019-10" db="EMBL/GenBank/DDBJ databases">
        <title>Two novel species isolated from a subtropical stream in China.</title>
        <authorList>
            <person name="Lu H."/>
        </authorList>
    </citation>
    <scope>NUCLEOTIDE SEQUENCE [LARGE SCALE GENOMIC DNA]</scope>
    <source>
        <strain evidence="1 2">FT103W</strain>
    </source>
</reference>
<dbReference type="EMBL" id="WHUF01000013">
    <property type="protein sequence ID" value="MQA23715.1"/>
    <property type="molecule type" value="Genomic_DNA"/>
</dbReference>
<comment type="caution">
    <text evidence="1">The sequence shown here is derived from an EMBL/GenBank/DDBJ whole genome shotgun (WGS) entry which is preliminary data.</text>
</comment>
<protein>
    <submittedName>
        <fullName evidence="1">Uncharacterized protein</fullName>
    </submittedName>
</protein>
<evidence type="ECO:0000313" key="1">
    <source>
        <dbReference type="EMBL" id="MQA23715.1"/>
    </source>
</evidence>
<evidence type="ECO:0000313" key="2">
    <source>
        <dbReference type="Proteomes" id="UP000444318"/>
    </source>
</evidence>
<dbReference type="Proteomes" id="UP000444318">
    <property type="component" value="Unassembled WGS sequence"/>
</dbReference>
<dbReference type="RefSeq" id="WP_152809920.1">
    <property type="nucleotide sequence ID" value="NZ_WHUF01000013.1"/>
</dbReference>
<dbReference type="AlphaFoldDB" id="A0A843SGG3"/>
<gene>
    <name evidence="1" type="ORF">GEV01_29760</name>
</gene>
<keyword evidence="2" id="KW-1185">Reference proteome</keyword>